<evidence type="ECO:0000313" key="2">
    <source>
        <dbReference type="EMBL" id="MFD1104795.1"/>
    </source>
</evidence>
<feature type="transmembrane region" description="Helical" evidence="1">
    <location>
        <begin position="83"/>
        <end position="104"/>
    </location>
</feature>
<gene>
    <name evidence="2" type="ORF">ACFQ24_07890</name>
</gene>
<protein>
    <submittedName>
        <fullName evidence="2">CopD family protein</fullName>
    </submittedName>
</protein>
<feature type="transmembrane region" description="Helical" evidence="1">
    <location>
        <begin position="116"/>
        <end position="136"/>
    </location>
</feature>
<keyword evidence="1" id="KW-0472">Membrane</keyword>
<accession>A0ABW3NZH4</accession>
<keyword evidence="1" id="KW-1133">Transmembrane helix</keyword>
<evidence type="ECO:0000313" key="3">
    <source>
        <dbReference type="Proteomes" id="UP001597203"/>
    </source>
</evidence>
<name>A0ABW3NZH4_9SPHN</name>
<feature type="transmembrane region" description="Helical" evidence="1">
    <location>
        <begin position="7"/>
        <end position="28"/>
    </location>
</feature>
<dbReference type="Pfam" id="PF03653">
    <property type="entry name" value="UPF0093"/>
    <property type="match status" value="1"/>
</dbReference>
<evidence type="ECO:0000256" key="1">
    <source>
        <dbReference type="SAM" id="Phobius"/>
    </source>
</evidence>
<organism evidence="2 3">
    <name type="scientific">Sphingobium olei</name>
    <dbReference type="NCBI Taxonomy" id="420955"/>
    <lineage>
        <taxon>Bacteria</taxon>
        <taxon>Pseudomonadati</taxon>
        <taxon>Pseudomonadota</taxon>
        <taxon>Alphaproteobacteria</taxon>
        <taxon>Sphingomonadales</taxon>
        <taxon>Sphingomonadaceae</taxon>
        <taxon>Sphingobium</taxon>
    </lineage>
</organism>
<dbReference type="EMBL" id="JBHTLS010000112">
    <property type="protein sequence ID" value="MFD1104795.1"/>
    <property type="molecule type" value="Genomic_DNA"/>
</dbReference>
<keyword evidence="3" id="KW-1185">Reference proteome</keyword>
<keyword evidence="1" id="KW-0812">Transmembrane</keyword>
<dbReference type="RefSeq" id="WP_380910284.1">
    <property type="nucleotide sequence ID" value="NZ_JBHTLS010000112.1"/>
</dbReference>
<reference evidence="3" key="1">
    <citation type="journal article" date="2019" name="Int. J. Syst. Evol. Microbiol.">
        <title>The Global Catalogue of Microorganisms (GCM) 10K type strain sequencing project: providing services to taxonomists for standard genome sequencing and annotation.</title>
        <authorList>
            <consortium name="The Broad Institute Genomics Platform"/>
            <consortium name="The Broad Institute Genome Sequencing Center for Infectious Disease"/>
            <person name="Wu L."/>
            <person name="Ma J."/>
        </authorList>
    </citation>
    <scope>NUCLEOTIDE SEQUENCE [LARGE SCALE GENOMIC DNA]</scope>
    <source>
        <strain evidence="3">CCUG 54329</strain>
    </source>
</reference>
<dbReference type="Proteomes" id="UP001597203">
    <property type="component" value="Unassembled WGS sequence"/>
</dbReference>
<sequence length="165" mass="17961">MITAVKFLHLAALCIWSAGLVGLPLLLARHYASHDQEEYGRLRILTHHAYIGLVTPAAVFAIAAGTALLFMRGVFVPWMFAKLVGVGALVLLHAWIGHVTLLAGERQGSYDPPRGWPFTPLIAAALSAIVILLLVLGKPLIDEQLVPEWLLQPQDQPLPVDEVPN</sequence>
<comment type="caution">
    <text evidence="2">The sequence shown here is derived from an EMBL/GenBank/DDBJ whole genome shotgun (WGS) entry which is preliminary data.</text>
</comment>
<dbReference type="InterPro" id="IPR005265">
    <property type="entry name" value="HemJ-like"/>
</dbReference>
<proteinExistence type="predicted"/>
<feature type="transmembrane region" description="Helical" evidence="1">
    <location>
        <begin position="48"/>
        <end position="71"/>
    </location>
</feature>